<evidence type="ECO:0000259" key="2">
    <source>
        <dbReference type="PROSITE" id="PS50240"/>
    </source>
</evidence>
<dbReference type="InterPro" id="IPR043504">
    <property type="entry name" value="Peptidase_S1_PA_chymotrypsin"/>
</dbReference>
<dbReference type="InterPro" id="IPR001254">
    <property type="entry name" value="Trypsin_dom"/>
</dbReference>
<dbReference type="EC" id="3.4.21.-" evidence="3"/>
<proteinExistence type="predicted"/>
<sequence length="265" mass="27455">MAEDLTHPAPDAGLGSSALARNHKRSLPPVAANVPPELAGGPGAATLPAMMRLCLWSFLALLALPAWAQDAIGRVNAAGFKTLRQCSGTLVAPDRVLTAAHCLVRRDGAPVPLGDFVFVAGWDGAGHAGAAEVTEVTLHPEALSEDSVVLQHDLALLTLATPLDITPLPVGRASSQGPFELRGYPRSAPHRLAERSDCAGEPIRGVWRLGCAIEQGFSGGPVLAGDGDTLRVVAVLSAINQGRAVAVPVDDWLIRTLAGARPSQP</sequence>
<dbReference type="PRINTS" id="PR00722">
    <property type="entry name" value="CHYMOTRYPSIN"/>
</dbReference>
<dbReference type="PROSITE" id="PS50240">
    <property type="entry name" value="TRYPSIN_DOM"/>
    <property type="match status" value="1"/>
</dbReference>
<dbReference type="PANTHER" id="PTHR15462">
    <property type="entry name" value="SERINE PROTEASE"/>
    <property type="match status" value="1"/>
</dbReference>
<evidence type="ECO:0000256" key="1">
    <source>
        <dbReference type="ARBA" id="ARBA00022729"/>
    </source>
</evidence>
<dbReference type="EMBL" id="JBHTMU010000012">
    <property type="protein sequence ID" value="MFD1342481.1"/>
    <property type="molecule type" value="Genomic_DNA"/>
</dbReference>
<dbReference type="Proteomes" id="UP001597135">
    <property type="component" value="Unassembled WGS sequence"/>
</dbReference>
<evidence type="ECO:0000313" key="3">
    <source>
        <dbReference type="EMBL" id="MFD1342481.1"/>
    </source>
</evidence>
<protein>
    <submittedName>
        <fullName evidence="3">Trypsin-like serine peptidase</fullName>
        <ecNumber evidence="3">3.4.21.-</ecNumber>
    </submittedName>
</protein>
<dbReference type="RefSeq" id="WP_386802577.1">
    <property type="nucleotide sequence ID" value="NZ_JBHTMU010000012.1"/>
</dbReference>
<dbReference type="SUPFAM" id="SSF50494">
    <property type="entry name" value="Trypsin-like serine proteases"/>
    <property type="match status" value="1"/>
</dbReference>
<dbReference type="InterPro" id="IPR001314">
    <property type="entry name" value="Peptidase_S1A"/>
</dbReference>
<keyword evidence="4" id="KW-1185">Reference proteome</keyword>
<dbReference type="GO" id="GO:0016787">
    <property type="term" value="F:hydrolase activity"/>
    <property type="evidence" value="ECO:0007669"/>
    <property type="project" value="UniProtKB-KW"/>
</dbReference>
<organism evidence="3 4">
    <name type="scientific">Litorisediminicola beolgyonensis</name>
    <dbReference type="NCBI Taxonomy" id="1173614"/>
    <lineage>
        <taxon>Bacteria</taxon>
        <taxon>Pseudomonadati</taxon>
        <taxon>Pseudomonadota</taxon>
        <taxon>Alphaproteobacteria</taxon>
        <taxon>Rhodobacterales</taxon>
        <taxon>Paracoccaceae</taxon>
        <taxon>Litorisediminicola</taxon>
    </lineage>
</organism>
<dbReference type="PROSITE" id="PS00134">
    <property type="entry name" value="TRYPSIN_HIS"/>
    <property type="match status" value="1"/>
</dbReference>
<accession>A0ABW3ZHC0</accession>
<dbReference type="Gene3D" id="2.40.10.10">
    <property type="entry name" value="Trypsin-like serine proteases"/>
    <property type="match status" value="2"/>
</dbReference>
<comment type="caution">
    <text evidence="3">The sequence shown here is derived from an EMBL/GenBank/DDBJ whole genome shotgun (WGS) entry which is preliminary data.</text>
</comment>
<keyword evidence="3" id="KW-0378">Hydrolase</keyword>
<name>A0ABW3ZHC0_9RHOB</name>
<dbReference type="InterPro" id="IPR050966">
    <property type="entry name" value="Glutamyl_endopeptidase"/>
</dbReference>
<dbReference type="Pfam" id="PF13365">
    <property type="entry name" value="Trypsin_2"/>
    <property type="match status" value="1"/>
</dbReference>
<reference evidence="4" key="1">
    <citation type="journal article" date="2019" name="Int. J. Syst. Evol. Microbiol.">
        <title>The Global Catalogue of Microorganisms (GCM) 10K type strain sequencing project: providing services to taxonomists for standard genome sequencing and annotation.</title>
        <authorList>
            <consortium name="The Broad Institute Genomics Platform"/>
            <consortium name="The Broad Institute Genome Sequencing Center for Infectious Disease"/>
            <person name="Wu L."/>
            <person name="Ma J."/>
        </authorList>
    </citation>
    <scope>NUCLEOTIDE SEQUENCE [LARGE SCALE GENOMIC DNA]</scope>
    <source>
        <strain evidence="4">CCUG 62953</strain>
    </source>
</reference>
<feature type="domain" description="Peptidase S1" evidence="2">
    <location>
        <begin position="38"/>
        <end position="258"/>
    </location>
</feature>
<dbReference type="SMART" id="SM00020">
    <property type="entry name" value="Tryp_SPc"/>
    <property type="match status" value="1"/>
</dbReference>
<dbReference type="InterPro" id="IPR018114">
    <property type="entry name" value="TRYPSIN_HIS"/>
</dbReference>
<evidence type="ECO:0000313" key="4">
    <source>
        <dbReference type="Proteomes" id="UP001597135"/>
    </source>
</evidence>
<gene>
    <name evidence="3" type="ORF">ACFQ4E_08635</name>
</gene>
<keyword evidence="1" id="KW-0732">Signal</keyword>
<dbReference type="PANTHER" id="PTHR15462:SF8">
    <property type="entry name" value="SERINE PROTEASE"/>
    <property type="match status" value="1"/>
</dbReference>
<dbReference type="InterPro" id="IPR009003">
    <property type="entry name" value="Peptidase_S1_PA"/>
</dbReference>